<gene>
    <name evidence="1" type="ORF">K493DRAFT_408075</name>
</gene>
<dbReference type="InParanoid" id="A0A1Y1Y9J8"/>
<sequence length="64" mass="7398">MRIDVYQCVSMPISSNSLVNPWHHMIAEVTHRLPRLRASIIRSTKWHPTQLLLISNKSVCSTSR</sequence>
<dbReference type="EMBL" id="MCFE01000210">
    <property type="protein sequence ID" value="ORX94244.1"/>
    <property type="molecule type" value="Genomic_DNA"/>
</dbReference>
<proteinExistence type="predicted"/>
<accession>A0A1Y1Y9J8</accession>
<name>A0A1Y1Y9J8_9FUNG</name>
<keyword evidence="2" id="KW-1185">Reference proteome</keyword>
<protein>
    <submittedName>
        <fullName evidence="1">Uncharacterized protein</fullName>
    </submittedName>
</protein>
<reference evidence="1 2" key="1">
    <citation type="submission" date="2016-07" db="EMBL/GenBank/DDBJ databases">
        <title>Pervasive Adenine N6-methylation of Active Genes in Fungi.</title>
        <authorList>
            <consortium name="DOE Joint Genome Institute"/>
            <person name="Mondo S.J."/>
            <person name="Dannebaum R.O."/>
            <person name="Kuo R.C."/>
            <person name="Labutti K."/>
            <person name="Haridas S."/>
            <person name="Kuo A."/>
            <person name="Salamov A."/>
            <person name="Ahrendt S.R."/>
            <person name="Lipzen A."/>
            <person name="Sullivan W."/>
            <person name="Andreopoulos W.B."/>
            <person name="Clum A."/>
            <person name="Lindquist E."/>
            <person name="Daum C."/>
            <person name="Ramamoorthy G.K."/>
            <person name="Gryganskyi A."/>
            <person name="Culley D."/>
            <person name="Magnuson J.K."/>
            <person name="James T.Y."/>
            <person name="O'Malley M.A."/>
            <person name="Stajich J.E."/>
            <person name="Spatafora J.W."/>
            <person name="Visel A."/>
            <person name="Grigoriev I.V."/>
        </authorList>
    </citation>
    <scope>NUCLEOTIDE SEQUENCE [LARGE SCALE GENOMIC DNA]</scope>
    <source>
        <strain evidence="1 2">CBS 931.73</strain>
    </source>
</reference>
<evidence type="ECO:0000313" key="2">
    <source>
        <dbReference type="Proteomes" id="UP000193498"/>
    </source>
</evidence>
<organism evidence="1 2">
    <name type="scientific">Basidiobolus meristosporus CBS 931.73</name>
    <dbReference type="NCBI Taxonomy" id="1314790"/>
    <lineage>
        <taxon>Eukaryota</taxon>
        <taxon>Fungi</taxon>
        <taxon>Fungi incertae sedis</taxon>
        <taxon>Zoopagomycota</taxon>
        <taxon>Entomophthoromycotina</taxon>
        <taxon>Basidiobolomycetes</taxon>
        <taxon>Basidiobolales</taxon>
        <taxon>Basidiobolaceae</taxon>
        <taxon>Basidiobolus</taxon>
    </lineage>
</organism>
<evidence type="ECO:0000313" key="1">
    <source>
        <dbReference type="EMBL" id="ORX94244.1"/>
    </source>
</evidence>
<dbReference type="AlphaFoldDB" id="A0A1Y1Y9J8"/>
<dbReference type="OrthoDB" id="9974841at2759"/>
<comment type="caution">
    <text evidence="1">The sequence shown here is derived from an EMBL/GenBank/DDBJ whole genome shotgun (WGS) entry which is preliminary data.</text>
</comment>
<dbReference type="Proteomes" id="UP000193498">
    <property type="component" value="Unassembled WGS sequence"/>
</dbReference>